<feature type="domain" description="DUF1549" evidence="2">
    <location>
        <begin position="236"/>
        <end position="419"/>
    </location>
</feature>
<dbReference type="EMBL" id="BAABIA010000004">
    <property type="protein sequence ID" value="GAA5140920.1"/>
    <property type="molecule type" value="Genomic_DNA"/>
</dbReference>
<dbReference type="Pfam" id="PF07587">
    <property type="entry name" value="PSD1"/>
    <property type="match status" value="1"/>
</dbReference>
<evidence type="ECO:0000259" key="2">
    <source>
        <dbReference type="Pfam" id="PF07583"/>
    </source>
</evidence>
<feature type="chain" id="PRO_5045635688" evidence="1">
    <location>
        <begin position="23"/>
        <end position="734"/>
    </location>
</feature>
<keyword evidence="5" id="KW-1185">Reference proteome</keyword>
<dbReference type="InterPro" id="IPR011444">
    <property type="entry name" value="DUF1549"/>
</dbReference>
<gene>
    <name evidence="4" type="ORF">GCM10023213_24250</name>
</gene>
<evidence type="ECO:0000259" key="3">
    <source>
        <dbReference type="Pfam" id="PF07587"/>
    </source>
</evidence>
<keyword evidence="1" id="KW-0732">Signal</keyword>
<name>A0ABP9P521_9BACT</name>
<proteinExistence type="predicted"/>
<reference evidence="5" key="1">
    <citation type="journal article" date="2019" name="Int. J. Syst. Evol. Microbiol.">
        <title>The Global Catalogue of Microorganisms (GCM) 10K type strain sequencing project: providing services to taxonomists for standard genome sequencing and annotation.</title>
        <authorList>
            <consortium name="The Broad Institute Genomics Platform"/>
            <consortium name="The Broad Institute Genome Sequencing Center for Infectious Disease"/>
            <person name="Wu L."/>
            <person name="Ma J."/>
        </authorList>
    </citation>
    <scope>NUCLEOTIDE SEQUENCE [LARGE SCALE GENOMIC DNA]</scope>
    <source>
        <strain evidence="5">JCM 18053</strain>
    </source>
</reference>
<sequence>MPLKRLFLSLMLGLGATASGLAAEAPRKLNFANDIMPILTKGGCNSGGCHGKASGQNGFKLSLLGFEPQEDYEHIVKEARGRRLFPAAPEQSLLLTKGTAQLPHGGGKKLDPKSEDYQDLVRWIREGMPYGKDTDPKMAHIRVEPAVLTMPLKGSQQLKVTAHYTDGSTRDVTKRALYEPNEKAMAETSETGKVTLFDLPGDVAVMVRYQGKVTTFRATIPLGAPVEKLPPVRNYIDDLVIAKLKTIGMPPSEVCDDATFLRRATLDITGRLPTPEEMKDFLASKDSNKRALRVNELTDSPEYAEYFANKWSALLRNQRTQPAYARGSYLFWSWIRDSLADNKPFDQIAREVVTASGSLDQHPPVAWYRQVKEPKQQMEDVAQLFLGTRMQCAQCHHHPFEKWSQQDYYGFAAFFANVSRKAAGAKDEELVFSKRGTAQMTNLRTKQPVAPTSLGGEAMKLRPEQDPRLALADWMSREDNPFFAHTLVNRYWKHFFNRGLVEPEDDMRETNPPVNPELLNALAADFVKSGYDLKQLVRTITNSSTYQLSAQPNQWNAKDRQSFSRYYPKRLNAEVLYDAVNNLLENESKFTGQAPGTRAVALPDNSYNQSTYFLTVFGRPDSSSACECERTQEASLAQSLHLLNAADIQTQLARGDGRADRMAKDARPDDDKITDVYHLALSREPTAKELQLAQSHLAKKLAGKKDQEALNSRKEAFEDILWALMNTKEFLFNH</sequence>
<protein>
    <submittedName>
        <fullName evidence="4">DUF1549 and DUF1553 domain-containing protein</fullName>
    </submittedName>
</protein>
<evidence type="ECO:0000313" key="5">
    <source>
        <dbReference type="Proteomes" id="UP001499852"/>
    </source>
</evidence>
<dbReference type="InterPro" id="IPR022655">
    <property type="entry name" value="DUF1553"/>
</dbReference>
<feature type="domain" description="DUF1553" evidence="3">
    <location>
        <begin position="468"/>
        <end position="696"/>
    </location>
</feature>
<evidence type="ECO:0000256" key="1">
    <source>
        <dbReference type="SAM" id="SignalP"/>
    </source>
</evidence>
<dbReference type="PANTHER" id="PTHR35889:SF3">
    <property type="entry name" value="F-BOX DOMAIN-CONTAINING PROTEIN"/>
    <property type="match status" value="1"/>
</dbReference>
<evidence type="ECO:0000313" key="4">
    <source>
        <dbReference type="EMBL" id="GAA5140920.1"/>
    </source>
</evidence>
<dbReference type="Proteomes" id="UP001499852">
    <property type="component" value="Unassembled WGS sequence"/>
</dbReference>
<dbReference type="PANTHER" id="PTHR35889">
    <property type="entry name" value="CYCLOINULO-OLIGOSACCHARIDE FRUCTANOTRANSFERASE-RELATED"/>
    <property type="match status" value="1"/>
</dbReference>
<accession>A0ABP9P521</accession>
<dbReference type="Gene3D" id="2.60.40.1080">
    <property type="match status" value="1"/>
</dbReference>
<comment type="caution">
    <text evidence="4">The sequence shown here is derived from an EMBL/GenBank/DDBJ whole genome shotgun (WGS) entry which is preliminary data.</text>
</comment>
<feature type="signal peptide" evidence="1">
    <location>
        <begin position="1"/>
        <end position="22"/>
    </location>
</feature>
<organism evidence="4 5">
    <name type="scientific">Prosthecobacter algae</name>
    <dbReference type="NCBI Taxonomy" id="1144682"/>
    <lineage>
        <taxon>Bacteria</taxon>
        <taxon>Pseudomonadati</taxon>
        <taxon>Verrucomicrobiota</taxon>
        <taxon>Verrucomicrobiia</taxon>
        <taxon>Verrucomicrobiales</taxon>
        <taxon>Verrucomicrobiaceae</taxon>
        <taxon>Prosthecobacter</taxon>
    </lineage>
</organism>
<dbReference type="Pfam" id="PF07583">
    <property type="entry name" value="PSCyt2"/>
    <property type="match status" value="1"/>
</dbReference>